<dbReference type="EMBL" id="JAQAGZ010000008">
    <property type="protein sequence ID" value="MCZ8513435.1"/>
    <property type="molecule type" value="Genomic_DNA"/>
</dbReference>
<dbReference type="PANTHER" id="PTHR40074:SF2">
    <property type="entry name" value="O-ACETYLTRANSFERASE WECH"/>
    <property type="match status" value="1"/>
</dbReference>
<keyword evidence="3" id="KW-1003">Cell membrane</keyword>
<feature type="transmembrane region" description="Helical" evidence="7">
    <location>
        <begin position="199"/>
        <end position="219"/>
    </location>
</feature>
<accession>A0ABT4Q981</accession>
<feature type="transmembrane region" description="Helical" evidence="7">
    <location>
        <begin position="138"/>
        <end position="157"/>
    </location>
</feature>
<feature type="transmembrane region" description="Helical" evidence="7">
    <location>
        <begin position="294"/>
        <end position="313"/>
    </location>
</feature>
<proteinExistence type="inferred from homology"/>
<dbReference type="GO" id="GO:0016746">
    <property type="term" value="F:acyltransferase activity"/>
    <property type="evidence" value="ECO:0007669"/>
    <property type="project" value="UniProtKB-KW"/>
</dbReference>
<evidence type="ECO:0000313" key="9">
    <source>
        <dbReference type="EMBL" id="MCZ8513435.1"/>
    </source>
</evidence>
<feature type="domain" description="Acyltransferase 3" evidence="8">
    <location>
        <begin position="14"/>
        <end position="346"/>
    </location>
</feature>
<feature type="transmembrane region" description="Helical" evidence="7">
    <location>
        <begin position="325"/>
        <end position="350"/>
    </location>
</feature>
<reference evidence="9 10" key="1">
    <citation type="submission" date="2022-12" db="EMBL/GenBank/DDBJ databases">
        <title>Draft genome sequence of Paenibacillus sp. dW9.</title>
        <authorList>
            <person name="Choi E.-W."/>
            <person name="Kim D.-U."/>
        </authorList>
    </citation>
    <scope>NUCLEOTIDE SEQUENCE [LARGE SCALE GENOMIC DNA]</scope>
    <source>
        <strain evidence="10">dW9</strain>
    </source>
</reference>
<keyword evidence="9" id="KW-0012">Acyltransferase</keyword>
<evidence type="ECO:0000256" key="6">
    <source>
        <dbReference type="ARBA" id="ARBA00023136"/>
    </source>
</evidence>
<keyword evidence="10" id="KW-1185">Reference proteome</keyword>
<dbReference type="Proteomes" id="UP001527882">
    <property type="component" value="Unassembled WGS sequence"/>
</dbReference>
<name>A0ABT4Q981_9BACL</name>
<feature type="transmembrane region" description="Helical" evidence="7">
    <location>
        <begin position="258"/>
        <end position="282"/>
    </location>
</feature>
<keyword evidence="6 7" id="KW-0472">Membrane</keyword>
<keyword evidence="5 7" id="KW-1133">Transmembrane helix</keyword>
<evidence type="ECO:0000256" key="4">
    <source>
        <dbReference type="ARBA" id="ARBA00022692"/>
    </source>
</evidence>
<dbReference type="PANTHER" id="PTHR40074">
    <property type="entry name" value="O-ACETYLTRANSFERASE WECH"/>
    <property type="match status" value="1"/>
</dbReference>
<protein>
    <submittedName>
        <fullName evidence="9">Acyltransferase</fullName>
    </submittedName>
</protein>
<feature type="transmembrane region" description="Helical" evidence="7">
    <location>
        <begin position="226"/>
        <end position="246"/>
    </location>
</feature>
<evidence type="ECO:0000313" key="10">
    <source>
        <dbReference type="Proteomes" id="UP001527882"/>
    </source>
</evidence>
<evidence type="ECO:0000256" key="2">
    <source>
        <dbReference type="ARBA" id="ARBA00007400"/>
    </source>
</evidence>
<feature type="transmembrane region" description="Helical" evidence="7">
    <location>
        <begin position="12"/>
        <end position="33"/>
    </location>
</feature>
<keyword evidence="9" id="KW-0808">Transferase</keyword>
<dbReference type="Pfam" id="PF01757">
    <property type="entry name" value="Acyl_transf_3"/>
    <property type="match status" value="1"/>
</dbReference>
<feature type="transmembrane region" description="Helical" evidence="7">
    <location>
        <begin position="169"/>
        <end position="187"/>
    </location>
</feature>
<evidence type="ECO:0000256" key="1">
    <source>
        <dbReference type="ARBA" id="ARBA00004651"/>
    </source>
</evidence>
<keyword evidence="4 7" id="KW-0812">Transmembrane</keyword>
<feature type="transmembrane region" description="Helical" evidence="7">
    <location>
        <begin position="59"/>
        <end position="77"/>
    </location>
</feature>
<feature type="transmembrane region" description="Helical" evidence="7">
    <location>
        <begin position="97"/>
        <end position="115"/>
    </location>
</feature>
<comment type="similarity">
    <text evidence="2">Belongs to the acyltransferase 3 family.</text>
</comment>
<dbReference type="RefSeq" id="WP_269881958.1">
    <property type="nucleotide sequence ID" value="NZ_JAQAGZ010000008.1"/>
</dbReference>
<organism evidence="9 10">
    <name type="scientific">Paenibacillus gyeongsangnamensis</name>
    <dbReference type="NCBI Taxonomy" id="3388067"/>
    <lineage>
        <taxon>Bacteria</taxon>
        <taxon>Bacillati</taxon>
        <taxon>Bacillota</taxon>
        <taxon>Bacilli</taxon>
        <taxon>Bacillales</taxon>
        <taxon>Paenibacillaceae</taxon>
        <taxon>Paenibacillus</taxon>
    </lineage>
</organism>
<evidence type="ECO:0000259" key="8">
    <source>
        <dbReference type="Pfam" id="PF01757"/>
    </source>
</evidence>
<dbReference type="InterPro" id="IPR002656">
    <property type="entry name" value="Acyl_transf_3_dom"/>
</dbReference>
<evidence type="ECO:0000256" key="3">
    <source>
        <dbReference type="ARBA" id="ARBA00022475"/>
    </source>
</evidence>
<comment type="caution">
    <text evidence="9">The sequence shown here is derived from an EMBL/GenBank/DDBJ whole genome shotgun (WGS) entry which is preliminary data.</text>
</comment>
<evidence type="ECO:0000256" key="7">
    <source>
        <dbReference type="SAM" id="Phobius"/>
    </source>
</evidence>
<comment type="subcellular location">
    <subcellularLocation>
        <location evidence="1">Cell membrane</location>
        <topology evidence="1">Multi-pass membrane protein</topology>
    </subcellularLocation>
</comment>
<evidence type="ECO:0000256" key="5">
    <source>
        <dbReference type="ARBA" id="ARBA00022989"/>
    </source>
</evidence>
<gene>
    <name evidence="9" type="ORF">O9H85_13545</name>
</gene>
<sequence length="368" mass="42624">MPTEKKKSKSKLLELDIVRAIAIVAVVTIHATADATVDPLLVSESSKTFYIAVNKLSNFAVPVFIFISGLVLFYRYLDDWNGRQTVQFYVKRVRQALVPYLIWSLFYYLYNQWIYEHDTLHMDWREFAEKLPWADTSYHLYFMVIIVQFYLVFPLLMSLCQALPWFRKALFPLGILIQAAFYAYNHWAQPVQQSASICFNYFSIFAFGGALGLHYDAFFRWLRKNIPWVLPVTAVLGFTFMALFAFEDRLHIVLDNTWFELLFFGYAMFAGMSFIWLGRLLLDKLPSAAKALNALGAASFGIYFVHPAVLSYFKTHVTNDTGSTLHYFGYVAAGFLITLFVSWALAYAYGRFMRLFVKRRPKPATRTA</sequence>